<dbReference type="SUPFAM" id="SSF52283">
    <property type="entry name" value="Formate/glycerate dehydrogenase catalytic domain-like"/>
    <property type="match status" value="1"/>
</dbReference>
<keyword evidence="2 4" id="KW-0560">Oxidoreductase</keyword>
<dbReference type="InterPro" id="IPR029753">
    <property type="entry name" value="D-isomer_DH_CS"/>
</dbReference>
<dbReference type="STRING" id="1461322.OJ16_11800"/>
<dbReference type="PANTHER" id="PTHR43761">
    <property type="entry name" value="D-ISOMER SPECIFIC 2-HYDROXYACID DEHYDROGENASE FAMILY PROTEIN (AFU_ORTHOLOGUE AFUA_1G13630)"/>
    <property type="match status" value="1"/>
</dbReference>
<comment type="caution">
    <text evidence="7">The sequence shown here is derived from an EMBL/GenBank/DDBJ whole genome shotgun (WGS) entry which is preliminary data.</text>
</comment>
<accession>A0A0C2KGB9</accession>
<gene>
    <name evidence="7" type="ORF">OJ16_11800</name>
</gene>
<proteinExistence type="inferred from homology"/>
<evidence type="ECO:0000256" key="3">
    <source>
        <dbReference type="ARBA" id="ARBA00023027"/>
    </source>
</evidence>
<dbReference type="CDD" id="cd12162">
    <property type="entry name" value="2-Hacid_dh_4"/>
    <property type="match status" value="1"/>
</dbReference>
<dbReference type="RefSeq" id="WP_040990890.1">
    <property type="nucleotide sequence ID" value="NZ_JTKH01000021.1"/>
</dbReference>
<dbReference type="InterPro" id="IPR006140">
    <property type="entry name" value="D-isomer_DH_NAD-bd"/>
</dbReference>
<feature type="domain" description="D-isomer specific 2-hydroxyacid dehydrogenase catalytic" evidence="5">
    <location>
        <begin position="32"/>
        <end position="319"/>
    </location>
</feature>
<dbReference type="Proteomes" id="UP000031672">
    <property type="component" value="Unassembled WGS sequence"/>
</dbReference>
<name>A0A0C2NML8_9VIBR</name>
<dbReference type="EC" id="1.1.1.29" evidence="7"/>
<keyword evidence="3" id="KW-0520">NAD</keyword>
<keyword evidence="8" id="KW-1185">Reference proteome</keyword>
<dbReference type="GO" id="GO:0008465">
    <property type="term" value="F:hydroxypyruvate reductase (NADH) activity"/>
    <property type="evidence" value="ECO:0007669"/>
    <property type="project" value="UniProtKB-EC"/>
</dbReference>
<dbReference type="PANTHER" id="PTHR43761:SF1">
    <property type="entry name" value="D-ISOMER SPECIFIC 2-HYDROXYACID DEHYDROGENASE CATALYTIC DOMAIN-CONTAINING PROTEIN-RELATED"/>
    <property type="match status" value="1"/>
</dbReference>
<dbReference type="EMBL" id="JTKH01000021">
    <property type="protein sequence ID" value="KII77530.1"/>
    <property type="molecule type" value="Genomic_DNA"/>
</dbReference>
<feature type="domain" description="D-isomer specific 2-hydroxyacid dehydrogenase NAD-binding" evidence="6">
    <location>
        <begin position="109"/>
        <end position="289"/>
    </location>
</feature>
<dbReference type="InterPro" id="IPR050418">
    <property type="entry name" value="D-iso_2-hydroxyacid_DH_PdxB"/>
</dbReference>
<sequence length="320" mass="35151">MSLPIVVFLDRTTVPPHIVFPHLPFDHQWIEYDTTPPDKIVERLCSAHIVITNKVSLNEAVLSQLPHLEMIAVCATGYNNIDIPYCQKQGIAVANVRGYATQSVPEHVIALMFALRRNLQGYHNDIMNGEWQREKQFCFFTHPIGDIAGSTMTIIGSGELGQATAALARALGMTVIFAERKGINTCRDGYMPFEQALMVADVISLHCPLNDETYHVIGDSELRQMKPNVIVINTGRGGLVDEHALVTALKEKRIGAAGVDVFSQEPADESNPLIAHADLANLLLTPHVAWGSDSAIQKLANIVMDNIGAFKQGVNKNRVL</sequence>
<dbReference type="SUPFAM" id="SSF51735">
    <property type="entry name" value="NAD(P)-binding Rossmann-fold domains"/>
    <property type="match status" value="1"/>
</dbReference>
<reference evidence="7 8" key="1">
    <citation type="submission" date="2014-11" db="EMBL/GenBank/DDBJ databases">
        <title>Draft Genome Sequence of Vibrio piscirenalis strains CECT 8603T and CECT 8604, two marine Gammaproteobacterium isolated from cultured gilthead sea bream (Sparus aurata).</title>
        <authorList>
            <person name="Arahal D.R."/>
            <person name="Rodrigo-Torres L."/>
            <person name="Lucena T."/>
            <person name="Pujalte M.J."/>
        </authorList>
    </citation>
    <scope>NUCLEOTIDE SEQUENCE [LARGE SCALE GENOMIC DNA]</scope>
    <source>
        <strain evidence="7 8">DCR 1-4-2</strain>
    </source>
</reference>
<dbReference type="PROSITE" id="PS00671">
    <property type="entry name" value="D_2_HYDROXYACID_DH_3"/>
    <property type="match status" value="1"/>
</dbReference>
<comment type="similarity">
    <text evidence="1 4">Belongs to the D-isomer specific 2-hydroxyacid dehydrogenase family.</text>
</comment>
<protein>
    <submittedName>
        <fullName evidence="7">Glycerate dehydrogenase</fullName>
        <ecNumber evidence="7">1.1.1.29</ecNumber>
    </submittedName>
</protein>
<dbReference type="PROSITE" id="PS00670">
    <property type="entry name" value="D_2_HYDROXYACID_DH_2"/>
    <property type="match status" value="1"/>
</dbReference>
<evidence type="ECO:0000313" key="7">
    <source>
        <dbReference type="EMBL" id="KII77530.1"/>
    </source>
</evidence>
<dbReference type="Gene3D" id="3.40.50.720">
    <property type="entry name" value="NAD(P)-binding Rossmann-like Domain"/>
    <property type="match status" value="2"/>
</dbReference>
<dbReference type="Pfam" id="PF00389">
    <property type="entry name" value="2-Hacid_dh"/>
    <property type="match status" value="1"/>
</dbReference>
<evidence type="ECO:0000313" key="8">
    <source>
        <dbReference type="Proteomes" id="UP000031672"/>
    </source>
</evidence>
<evidence type="ECO:0000256" key="4">
    <source>
        <dbReference type="RuleBase" id="RU003719"/>
    </source>
</evidence>
<evidence type="ECO:0000259" key="5">
    <source>
        <dbReference type="Pfam" id="PF00389"/>
    </source>
</evidence>
<evidence type="ECO:0000256" key="2">
    <source>
        <dbReference type="ARBA" id="ARBA00023002"/>
    </source>
</evidence>
<evidence type="ECO:0000256" key="1">
    <source>
        <dbReference type="ARBA" id="ARBA00005854"/>
    </source>
</evidence>
<evidence type="ECO:0000259" key="6">
    <source>
        <dbReference type="Pfam" id="PF02826"/>
    </source>
</evidence>
<accession>A0A0C2NML8</accession>
<dbReference type="GO" id="GO:0051287">
    <property type="term" value="F:NAD binding"/>
    <property type="evidence" value="ECO:0007669"/>
    <property type="project" value="InterPro"/>
</dbReference>
<dbReference type="InterPro" id="IPR006139">
    <property type="entry name" value="D-isomer_2_OHA_DH_cat_dom"/>
</dbReference>
<dbReference type="OrthoDB" id="9805416at2"/>
<dbReference type="InterPro" id="IPR036291">
    <property type="entry name" value="NAD(P)-bd_dom_sf"/>
</dbReference>
<organism evidence="7 8">
    <name type="scientific">Vibrio renipiscarius</name>
    <dbReference type="NCBI Taxonomy" id="1461322"/>
    <lineage>
        <taxon>Bacteria</taxon>
        <taxon>Pseudomonadati</taxon>
        <taxon>Pseudomonadota</taxon>
        <taxon>Gammaproteobacteria</taxon>
        <taxon>Vibrionales</taxon>
        <taxon>Vibrionaceae</taxon>
        <taxon>Vibrio</taxon>
    </lineage>
</organism>
<dbReference type="AlphaFoldDB" id="A0A0C2NML8"/>
<dbReference type="Pfam" id="PF02826">
    <property type="entry name" value="2-Hacid_dh_C"/>
    <property type="match status" value="1"/>
</dbReference>